<sequence>MVTEEMMMTTETLLMSYYFDMSEWLKGNKIVNIDIIQKSKDELLDMLKSDFEELSTEDNNDYLDELSVSIATLEELSGDNYQKIKTEVFSWEPSQKKRKMT</sequence>
<dbReference type="AlphaFoldDB" id="A0A7Z7K750"/>
<accession>A0A7Z7K750</accession>
<reference evidence="1 2" key="1">
    <citation type="submission" date="2018-06" db="EMBL/GenBank/DDBJ databases">
        <authorList>
            <consortium name="Pathogen Informatics"/>
            <person name="Doyle S."/>
        </authorList>
    </citation>
    <scope>NUCLEOTIDE SEQUENCE [LARGE SCALE GENOMIC DNA]</scope>
    <source>
        <strain evidence="1 2">NCTC8181</strain>
    </source>
</reference>
<evidence type="ECO:0000313" key="1">
    <source>
        <dbReference type="EMBL" id="SQA17789.1"/>
    </source>
</evidence>
<name>A0A7Z7K750_STRAG</name>
<organism evidence="1 2">
    <name type="scientific">Streptococcus agalactiae</name>
    <dbReference type="NCBI Taxonomy" id="1311"/>
    <lineage>
        <taxon>Bacteria</taxon>
        <taxon>Bacillati</taxon>
        <taxon>Bacillota</taxon>
        <taxon>Bacilli</taxon>
        <taxon>Lactobacillales</taxon>
        <taxon>Streptococcaceae</taxon>
        <taxon>Streptococcus</taxon>
    </lineage>
</organism>
<dbReference type="EMBL" id="UAVB01000001">
    <property type="protein sequence ID" value="SQA17789.1"/>
    <property type="molecule type" value="Genomic_DNA"/>
</dbReference>
<dbReference type="Proteomes" id="UP000250200">
    <property type="component" value="Unassembled WGS sequence"/>
</dbReference>
<dbReference type="RefSeq" id="WP_000255675.1">
    <property type="nucleotide sequence ID" value="NZ_FJOK01000019.1"/>
</dbReference>
<gene>
    <name evidence="1" type="ORF">NCTC8181_00749</name>
</gene>
<evidence type="ECO:0000313" key="2">
    <source>
        <dbReference type="Proteomes" id="UP000250200"/>
    </source>
</evidence>
<protein>
    <submittedName>
        <fullName evidence="1">Uncharacterized protein</fullName>
    </submittedName>
</protein>
<comment type="caution">
    <text evidence="1">The sequence shown here is derived from an EMBL/GenBank/DDBJ whole genome shotgun (WGS) entry which is preliminary data.</text>
</comment>
<proteinExistence type="predicted"/>